<evidence type="ECO:0000313" key="1">
    <source>
        <dbReference type="EMBL" id="RAK87827.1"/>
    </source>
</evidence>
<reference evidence="1" key="1">
    <citation type="submission" date="2018-02" db="EMBL/GenBank/DDBJ databases">
        <title>The genomes of Aspergillus section Nigri reveals drivers in fungal speciation.</title>
        <authorList>
            <consortium name="DOE Joint Genome Institute"/>
            <person name="Vesth T.C."/>
            <person name="Nybo J."/>
            <person name="Theobald S."/>
            <person name="Brandl J."/>
            <person name="Frisvad J.C."/>
            <person name="Nielsen K.F."/>
            <person name="Lyhne E.K."/>
            <person name="Kogle M.E."/>
            <person name="Kuo A."/>
            <person name="Riley R."/>
            <person name="Clum A."/>
            <person name="Nolan M."/>
            <person name="Lipzen A."/>
            <person name="Salamov A."/>
            <person name="Henrissat B."/>
            <person name="Wiebenga A."/>
            <person name="De vries R.P."/>
            <person name="Grigoriev I.V."/>
            <person name="Mortensen U.H."/>
            <person name="Andersen M.R."/>
            <person name="Baker S.E."/>
        </authorList>
    </citation>
    <scope>NUCLEOTIDE SEQUENCE</scope>
    <source>
        <strain evidence="1">CBS 115574</strain>
    </source>
</reference>
<name>A0ACD1IC27_9EURO</name>
<dbReference type="EMBL" id="KZ824553">
    <property type="protein sequence ID" value="RAK87827.1"/>
    <property type="molecule type" value="Genomic_DNA"/>
</dbReference>
<accession>A0ACD1IC27</accession>
<gene>
    <name evidence="1" type="ORF">BO79DRAFT_196483</name>
</gene>
<protein>
    <submittedName>
        <fullName evidence="1">Gamma-glutamyltranspeptidase family protein</fullName>
    </submittedName>
</protein>
<sequence>MFCLFYDSGTRKVHGINGSGRAPMSLTLDTARRLLAIPPREPGRIPLNSVLAITTPGAAGGWVDTIERFGSRNLSLGQILKPAISLAEDGFPVSEVSARLWQENENSLREASPNYCALLKTAAGPDQAARAPVAGEIMTNPDLAQTFRTLAVKGKDGFYRGHVADAMVEAVKERGGFLTHADLSYHVDRGDRITSPLSVRFKNTVDVWEHPPNGQGLIALMALRLLEELERAGKIRPLLSLRHNSADYIHTLVEVFRIAFADASWWISDPIHSEIPDLLSTPYIKERARLFNSTMASTLMSHGSPALHSCDTVYFALVDRYGNAASVVNSNYHGFGTGIVPRGCGFSLQSRGANFSLTPGHPNSLAPCKRPYHTIIPAMATNPKDGSLNTVFGIMGGFMQPQGHVQLLMNMLLFGMNPQQALDAPRVCIGSMGHQHIESASERTVYVEEGVDLGAVEELRGRGHLAEIVCGWDREIFGRGQIIRAFRGEDSRSVLEAGSDLRADGMALPV</sequence>
<organism evidence="1 2">
    <name type="scientific">Aspergillus costaricaensis CBS 115574</name>
    <dbReference type="NCBI Taxonomy" id="1448317"/>
    <lineage>
        <taxon>Eukaryota</taxon>
        <taxon>Fungi</taxon>
        <taxon>Dikarya</taxon>
        <taxon>Ascomycota</taxon>
        <taxon>Pezizomycotina</taxon>
        <taxon>Eurotiomycetes</taxon>
        <taxon>Eurotiomycetidae</taxon>
        <taxon>Eurotiales</taxon>
        <taxon>Aspergillaceae</taxon>
        <taxon>Aspergillus</taxon>
        <taxon>Aspergillus subgen. Circumdati</taxon>
    </lineage>
</organism>
<dbReference type="Proteomes" id="UP000249748">
    <property type="component" value="Unassembled WGS sequence"/>
</dbReference>
<evidence type="ECO:0000313" key="2">
    <source>
        <dbReference type="Proteomes" id="UP000249748"/>
    </source>
</evidence>
<keyword evidence="2" id="KW-1185">Reference proteome</keyword>
<proteinExistence type="predicted"/>